<organism evidence="1 2">
    <name type="scientific">Bauhinia variegata</name>
    <name type="common">Purple orchid tree</name>
    <name type="synonym">Phanera variegata</name>
    <dbReference type="NCBI Taxonomy" id="167791"/>
    <lineage>
        <taxon>Eukaryota</taxon>
        <taxon>Viridiplantae</taxon>
        <taxon>Streptophyta</taxon>
        <taxon>Embryophyta</taxon>
        <taxon>Tracheophyta</taxon>
        <taxon>Spermatophyta</taxon>
        <taxon>Magnoliopsida</taxon>
        <taxon>eudicotyledons</taxon>
        <taxon>Gunneridae</taxon>
        <taxon>Pentapetalae</taxon>
        <taxon>rosids</taxon>
        <taxon>fabids</taxon>
        <taxon>Fabales</taxon>
        <taxon>Fabaceae</taxon>
        <taxon>Cercidoideae</taxon>
        <taxon>Cercideae</taxon>
        <taxon>Bauhiniinae</taxon>
        <taxon>Bauhinia</taxon>
    </lineage>
</organism>
<reference evidence="1 2" key="1">
    <citation type="journal article" date="2022" name="DNA Res.">
        <title>Chromosomal-level genome assembly of the orchid tree Bauhinia variegata (Leguminosae; Cercidoideae) supports the allotetraploid origin hypothesis of Bauhinia.</title>
        <authorList>
            <person name="Zhong Y."/>
            <person name="Chen Y."/>
            <person name="Zheng D."/>
            <person name="Pang J."/>
            <person name="Liu Y."/>
            <person name="Luo S."/>
            <person name="Meng S."/>
            <person name="Qian L."/>
            <person name="Wei D."/>
            <person name="Dai S."/>
            <person name="Zhou R."/>
        </authorList>
    </citation>
    <scope>NUCLEOTIDE SEQUENCE [LARGE SCALE GENOMIC DNA]</scope>
    <source>
        <strain evidence="1">BV-YZ2020</strain>
    </source>
</reference>
<evidence type="ECO:0000313" key="2">
    <source>
        <dbReference type="Proteomes" id="UP000828941"/>
    </source>
</evidence>
<gene>
    <name evidence="1" type="ORF">L6164_024931</name>
</gene>
<name>A0ACB9LZ12_BAUVA</name>
<sequence>MHNYNSSFSDWIYAQKSHVKALNGWLMRCLLREPEEISDGTAPFSPGKFSAPPVFVVCNKWSRVVDKLSEKDVIEAFNGFMIGLKEILDLQQKSTVDKELERKLKNLERQEQEKHKVMQT</sequence>
<keyword evidence="2" id="KW-1185">Reference proteome</keyword>
<accession>A0ACB9LZ12</accession>
<dbReference type="Proteomes" id="UP000828941">
    <property type="component" value="Chromosome 10"/>
</dbReference>
<dbReference type="EMBL" id="CM039435">
    <property type="protein sequence ID" value="KAI4317017.1"/>
    <property type="molecule type" value="Genomic_DNA"/>
</dbReference>
<protein>
    <submittedName>
        <fullName evidence="1">Uncharacterized protein</fullName>
    </submittedName>
</protein>
<comment type="caution">
    <text evidence="1">The sequence shown here is derived from an EMBL/GenBank/DDBJ whole genome shotgun (WGS) entry which is preliminary data.</text>
</comment>
<proteinExistence type="predicted"/>
<evidence type="ECO:0000313" key="1">
    <source>
        <dbReference type="EMBL" id="KAI4317017.1"/>
    </source>
</evidence>